<evidence type="ECO:0000313" key="4">
    <source>
        <dbReference type="EMBL" id="MBP2387265.1"/>
    </source>
</evidence>
<name>A0ABS4XFN2_9MICC</name>
<dbReference type="InterPro" id="IPR038507">
    <property type="entry name" value="YcnI-like_sf"/>
</dbReference>
<dbReference type="Pfam" id="PF07987">
    <property type="entry name" value="DUF1775"/>
    <property type="match status" value="1"/>
</dbReference>
<dbReference type="PROSITE" id="PS51318">
    <property type="entry name" value="TAT"/>
    <property type="match status" value="1"/>
</dbReference>
<dbReference type="InterPro" id="IPR012533">
    <property type="entry name" value="YcnI-copper_dom"/>
</dbReference>
<feature type="chain" id="PRO_5046503504" evidence="2">
    <location>
        <begin position="29"/>
        <end position="244"/>
    </location>
</feature>
<dbReference type="Proteomes" id="UP001296993">
    <property type="component" value="Unassembled WGS sequence"/>
</dbReference>
<dbReference type="RefSeq" id="WP_209999446.1">
    <property type="nucleotide sequence ID" value="NZ_BAAAJY010000005.1"/>
</dbReference>
<keyword evidence="2" id="KW-0732">Signal</keyword>
<dbReference type="Gene3D" id="2.60.40.2230">
    <property type="entry name" value="Uncharacterised protein YcnI-like PF07987, DUF1775"/>
    <property type="match status" value="1"/>
</dbReference>
<organism evidence="4 5">
    <name type="scientific">Paeniglutamicibacter kerguelensis</name>
    <dbReference type="NCBI Taxonomy" id="254788"/>
    <lineage>
        <taxon>Bacteria</taxon>
        <taxon>Bacillati</taxon>
        <taxon>Actinomycetota</taxon>
        <taxon>Actinomycetes</taxon>
        <taxon>Micrococcales</taxon>
        <taxon>Micrococcaceae</taxon>
        <taxon>Paeniglutamicibacter</taxon>
    </lineage>
</organism>
<keyword evidence="1" id="KW-1133">Transmembrane helix</keyword>
<protein>
    <submittedName>
        <fullName evidence="4">Uncharacterized protein YcnI</fullName>
    </submittedName>
</protein>
<reference evidence="4 5" key="1">
    <citation type="submission" date="2021-03" db="EMBL/GenBank/DDBJ databases">
        <title>Sequencing the genomes of 1000 actinobacteria strains.</title>
        <authorList>
            <person name="Klenk H.-P."/>
        </authorList>
    </citation>
    <scope>NUCLEOTIDE SEQUENCE [LARGE SCALE GENOMIC DNA]</scope>
    <source>
        <strain evidence="4 5">DSM 15797</strain>
    </source>
</reference>
<keyword evidence="5" id="KW-1185">Reference proteome</keyword>
<comment type="caution">
    <text evidence="4">The sequence shown here is derived from an EMBL/GenBank/DDBJ whole genome shotgun (WGS) entry which is preliminary data.</text>
</comment>
<accession>A0ABS4XFN2</accession>
<evidence type="ECO:0000256" key="2">
    <source>
        <dbReference type="SAM" id="SignalP"/>
    </source>
</evidence>
<feature type="domain" description="YncI copper-binding" evidence="3">
    <location>
        <begin position="32"/>
        <end position="178"/>
    </location>
</feature>
<dbReference type="InterPro" id="IPR006311">
    <property type="entry name" value="TAT_signal"/>
</dbReference>
<sequence>MKTTTRRTIKAIASGALATALLAVGASAASAHVHVTPDNPTANGYAHLAFTVPNESPTAKTNKLEVKLPTDAPFTYVAVQPVAGWNAKVVTTTLPKPVTVSGTTVTKAATSVVWTADAAHAIGQNEYQTFSLSVGKLPVAGTTLTLPAAQTYTDGTVVSWDQPAVEGQPEPEHPAPSFVTTAEDDTATGHHTMDALAPVATSNTQAPVSGSAVWGIVLGATGLLLGGIALGLVLSGRRNTNTGK</sequence>
<evidence type="ECO:0000256" key="1">
    <source>
        <dbReference type="SAM" id="Phobius"/>
    </source>
</evidence>
<feature type="signal peptide" evidence="2">
    <location>
        <begin position="1"/>
        <end position="28"/>
    </location>
</feature>
<proteinExistence type="predicted"/>
<dbReference type="CDD" id="cd08545">
    <property type="entry name" value="YcnI_like"/>
    <property type="match status" value="1"/>
</dbReference>
<keyword evidence="1" id="KW-0472">Membrane</keyword>
<keyword evidence="1" id="KW-0812">Transmembrane</keyword>
<evidence type="ECO:0000313" key="5">
    <source>
        <dbReference type="Proteomes" id="UP001296993"/>
    </source>
</evidence>
<feature type="transmembrane region" description="Helical" evidence="1">
    <location>
        <begin position="212"/>
        <end position="234"/>
    </location>
</feature>
<gene>
    <name evidence="4" type="ORF">JOF47_002776</name>
</gene>
<dbReference type="EMBL" id="JAGIOF010000001">
    <property type="protein sequence ID" value="MBP2387265.1"/>
    <property type="molecule type" value="Genomic_DNA"/>
</dbReference>
<evidence type="ECO:0000259" key="3">
    <source>
        <dbReference type="Pfam" id="PF07987"/>
    </source>
</evidence>